<name>A0AAJ7FLA2_CEPCN</name>
<dbReference type="RefSeq" id="XP_015597439.1">
    <property type="nucleotide sequence ID" value="XM_015741953.1"/>
</dbReference>
<organism evidence="2 3">
    <name type="scientific">Cephus cinctus</name>
    <name type="common">Wheat stem sawfly</name>
    <dbReference type="NCBI Taxonomy" id="211228"/>
    <lineage>
        <taxon>Eukaryota</taxon>
        <taxon>Metazoa</taxon>
        <taxon>Ecdysozoa</taxon>
        <taxon>Arthropoda</taxon>
        <taxon>Hexapoda</taxon>
        <taxon>Insecta</taxon>
        <taxon>Pterygota</taxon>
        <taxon>Neoptera</taxon>
        <taxon>Endopterygota</taxon>
        <taxon>Hymenoptera</taxon>
        <taxon>Cephoidea</taxon>
        <taxon>Cephidae</taxon>
        <taxon>Cephus</taxon>
    </lineage>
</organism>
<keyword evidence="2" id="KW-1185">Reference proteome</keyword>
<dbReference type="Proteomes" id="UP000694920">
    <property type="component" value="Unplaced"/>
</dbReference>
<dbReference type="GO" id="GO:1990130">
    <property type="term" value="C:GATOR1 complex"/>
    <property type="evidence" value="ECO:0007669"/>
    <property type="project" value="TreeGrafter"/>
</dbReference>
<dbReference type="PANTHER" id="PTHR12991">
    <property type="entry name" value="NITROGEN PERMEASE REGULATOR 2/TUMOR SUPPRESSOR CANDIDATE 4"/>
    <property type="match status" value="1"/>
</dbReference>
<dbReference type="CTD" id="10641"/>
<evidence type="ECO:0000313" key="3">
    <source>
        <dbReference type="RefSeq" id="XP_015597439.1"/>
    </source>
</evidence>
<dbReference type="GO" id="GO:0010508">
    <property type="term" value="P:positive regulation of autophagy"/>
    <property type="evidence" value="ECO:0007669"/>
    <property type="project" value="TreeGrafter"/>
</dbReference>
<reference evidence="3" key="1">
    <citation type="submission" date="2025-08" db="UniProtKB">
        <authorList>
            <consortium name="RefSeq"/>
        </authorList>
    </citation>
    <scope>IDENTIFICATION</scope>
</reference>
<dbReference type="GO" id="GO:0005096">
    <property type="term" value="F:GTPase activator activity"/>
    <property type="evidence" value="ECO:0007669"/>
    <property type="project" value="TreeGrafter"/>
</dbReference>
<gene>
    <name evidence="3" type="primary">LOC107268818</name>
</gene>
<dbReference type="PANTHER" id="PTHR12991:SF10">
    <property type="entry name" value="GATOR COMPLEX PROTEIN NPRL2"/>
    <property type="match status" value="1"/>
</dbReference>
<dbReference type="InterPro" id="IPR009348">
    <property type="entry name" value="NPR2-like"/>
</dbReference>
<evidence type="ECO:0000256" key="1">
    <source>
        <dbReference type="ARBA" id="ARBA00008433"/>
    </source>
</evidence>
<dbReference type="Pfam" id="PF06218">
    <property type="entry name" value="NPR2"/>
    <property type="match status" value="2"/>
</dbReference>
<evidence type="ECO:0000313" key="2">
    <source>
        <dbReference type="Proteomes" id="UP000694920"/>
    </source>
</evidence>
<protein>
    <submittedName>
        <fullName evidence="3">GATOR complex protein NPRL2 isoform X1</fullName>
    </submittedName>
</protein>
<dbReference type="AlphaFoldDB" id="A0AAJ7FLA2"/>
<sequence length="394" mass="45190">MATSAECADERGQEGPIRCIFFSEFHHIAGPKITCQVPDNFVSKDIFDNVSVYIIPKAQLQRSTITVTLKEFKILGFPVRIDNKKYARNAFYFNLCFVCDAEARTVHYEPVVKKMSEFLIALEIENCFLSASGDKTRLAQMLQHVMLDLNMHKMCTLTEGTMTSHLKVVRQAPEPKPILDHQVPIFLEGREAFQSDQWDLTTQQVLPYIDGFNHVARIAAEADVENNLVKSCVQNLVYYGVVTLIPIFQYSNVYATTPKLKKLAEDVELQDKCVAYASKSLRQPAYLRDIYRMYASMTHGSSMRDLCQRLNPQNLRINERRLVQFGLIEGLIRRIYKYPIHIPSNSTEEGRTNPIYKYFTGAFNLDEICCCIGQSVAQIEEIVERDPNVVMLWK</sequence>
<dbReference type="GeneID" id="107268818"/>
<dbReference type="GO" id="GO:1904262">
    <property type="term" value="P:negative regulation of TORC1 signaling"/>
    <property type="evidence" value="ECO:0007669"/>
    <property type="project" value="TreeGrafter"/>
</dbReference>
<dbReference type="GO" id="GO:0005774">
    <property type="term" value="C:vacuolar membrane"/>
    <property type="evidence" value="ECO:0007669"/>
    <property type="project" value="TreeGrafter"/>
</dbReference>
<comment type="similarity">
    <text evidence="1">Belongs to the NPR2 family.</text>
</comment>
<proteinExistence type="inferred from homology"/>
<accession>A0AAJ7FLA2</accession>
<dbReference type="KEGG" id="ccin:107268818"/>
<dbReference type="GO" id="GO:0034198">
    <property type="term" value="P:cellular response to amino acid starvation"/>
    <property type="evidence" value="ECO:0007669"/>
    <property type="project" value="TreeGrafter"/>
</dbReference>